<protein>
    <submittedName>
        <fullName evidence="1">Uncharacterized protein</fullName>
    </submittedName>
</protein>
<reference evidence="2" key="1">
    <citation type="journal article" date="2024" name="Proc. Natl. Acad. Sci. U.S.A.">
        <title>Extraordinary preservation of gene collinearity over three hundred million years revealed in homosporous lycophytes.</title>
        <authorList>
            <person name="Li C."/>
            <person name="Wickell D."/>
            <person name="Kuo L.Y."/>
            <person name="Chen X."/>
            <person name="Nie B."/>
            <person name="Liao X."/>
            <person name="Peng D."/>
            <person name="Ji J."/>
            <person name="Jenkins J."/>
            <person name="Williams M."/>
            <person name="Shu S."/>
            <person name="Plott C."/>
            <person name="Barry K."/>
            <person name="Rajasekar S."/>
            <person name="Grimwood J."/>
            <person name="Han X."/>
            <person name="Sun S."/>
            <person name="Hou Z."/>
            <person name="He W."/>
            <person name="Dai G."/>
            <person name="Sun C."/>
            <person name="Schmutz J."/>
            <person name="Leebens-Mack J.H."/>
            <person name="Li F.W."/>
            <person name="Wang L."/>
        </authorList>
    </citation>
    <scope>NUCLEOTIDE SEQUENCE [LARGE SCALE GENOMIC DNA]</scope>
    <source>
        <strain evidence="2">cv. PW_Plant_1</strain>
    </source>
</reference>
<proteinExistence type="predicted"/>
<name>A0ACC2DWZ9_DIPCM</name>
<comment type="caution">
    <text evidence="1">The sequence shown here is derived from an EMBL/GenBank/DDBJ whole genome shotgun (WGS) entry which is preliminary data.</text>
</comment>
<accession>A0ACC2DWZ9</accession>
<gene>
    <name evidence="1" type="ORF">O6H91_04G054700</name>
</gene>
<keyword evidence="2" id="KW-1185">Reference proteome</keyword>
<sequence>MADLNKKFNDLKVQIFEVADKRPKASSSNSGMWCTKCGTSGHTKEDCTTVNVKYIEDPAQEVLFIFQNDATTNYVSRVLQHQPSRTNPSSHQEDIILLNLLDQRSLKSRPNQCRAIATIVESRDIFHLTVLSHES</sequence>
<evidence type="ECO:0000313" key="1">
    <source>
        <dbReference type="EMBL" id="KAJ7558762.1"/>
    </source>
</evidence>
<evidence type="ECO:0000313" key="2">
    <source>
        <dbReference type="Proteomes" id="UP001162992"/>
    </source>
</evidence>
<dbReference type="Proteomes" id="UP001162992">
    <property type="component" value="Chromosome 4"/>
</dbReference>
<organism evidence="1 2">
    <name type="scientific">Diphasiastrum complanatum</name>
    <name type="common">Issler's clubmoss</name>
    <name type="synonym">Lycopodium complanatum</name>
    <dbReference type="NCBI Taxonomy" id="34168"/>
    <lineage>
        <taxon>Eukaryota</taxon>
        <taxon>Viridiplantae</taxon>
        <taxon>Streptophyta</taxon>
        <taxon>Embryophyta</taxon>
        <taxon>Tracheophyta</taxon>
        <taxon>Lycopodiopsida</taxon>
        <taxon>Lycopodiales</taxon>
        <taxon>Lycopodiaceae</taxon>
        <taxon>Lycopodioideae</taxon>
        <taxon>Diphasiastrum</taxon>
    </lineage>
</organism>
<dbReference type="EMBL" id="CM055095">
    <property type="protein sequence ID" value="KAJ7558762.1"/>
    <property type="molecule type" value="Genomic_DNA"/>
</dbReference>